<keyword evidence="4" id="KW-1185">Reference proteome</keyword>
<feature type="chain" id="PRO_5044776706" evidence="2">
    <location>
        <begin position="24"/>
        <end position="411"/>
    </location>
</feature>
<feature type="signal peptide" evidence="2">
    <location>
        <begin position="1"/>
        <end position="23"/>
    </location>
</feature>
<feature type="compositionally biased region" description="Polar residues" evidence="1">
    <location>
        <begin position="31"/>
        <end position="41"/>
    </location>
</feature>
<dbReference type="InterPro" id="IPR036452">
    <property type="entry name" value="Ribo_hydro-like"/>
</dbReference>
<accession>A0ABD2HVA5</accession>
<dbReference type="Proteomes" id="UP001620626">
    <property type="component" value="Unassembled WGS sequence"/>
</dbReference>
<evidence type="ECO:0000313" key="4">
    <source>
        <dbReference type="Proteomes" id="UP001620626"/>
    </source>
</evidence>
<protein>
    <submittedName>
        <fullName evidence="3">Uncharacterized protein</fullName>
    </submittedName>
</protein>
<sequence>MVNISINIGSIFLFAFATSLCGGKPNDDKNAASSSSGPSETENPKNEEAKKNLVIITDMGADDQFTLEMISATELAGKVLAIGTTEQERKAALAQSLGLDKVPVYVRSSSEEFKKMLLTKPNEKKPKRKENEFQNFLKNLLDERLKTNSKVHFLVLAPPTDLSAVLWENKELAEAVGEIHITDGCCKKCQESKPAPAPLSLNNFLSELLREHTKPTTYNVSMDALATVYLLEMASNREVNVQLISSYLLAQKFNNVDDLNKNFPKLKLRNEANAPADIKIIPRIDEQFSTAGPIAVLAIMDMTNVKPDGMPEFSQFTKLTVRAKKVSLIMPKNGEEKPNDGLSLIMPKNGEKKPKEGHEVEVKMPEDAKNQTLIGLISNFNVQTFGKAMTLILEKIEKQRNAKKLSKKNKV</sequence>
<dbReference type="SUPFAM" id="SSF53590">
    <property type="entry name" value="Nucleoside hydrolase"/>
    <property type="match status" value="1"/>
</dbReference>
<gene>
    <name evidence="3" type="ORF">niasHT_038660</name>
</gene>
<name>A0ABD2HVA5_9BILA</name>
<evidence type="ECO:0000313" key="3">
    <source>
        <dbReference type="EMBL" id="KAL3068906.1"/>
    </source>
</evidence>
<reference evidence="3 4" key="1">
    <citation type="submission" date="2024-10" db="EMBL/GenBank/DDBJ databases">
        <authorList>
            <person name="Kim D."/>
        </authorList>
    </citation>
    <scope>NUCLEOTIDE SEQUENCE [LARGE SCALE GENOMIC DNA]</scope>
    <source>
        <strain evidence="3">BH-2024</strain>
    </source>
</reference>
<dbReference type="Gene3D" id="3.90.245.10">
    <property type="entry name" value="Ribonucleoside hydrolase-like"/>
    <property type="match status" value="1"/>
</dbReference>
<proteinExistence type="predicted"/>
<dbReference type="AlphaFoldDB" id="A0ABD2HVA5"/>
<dbReference type="EMBL" id="JBICBT010001401">
    <property type="protein sequence ID" value="KAL3068906.1"/>
    <property type="molecule type" value="Genomic_DNA"/>
</dbReference>
<feature type="compositionally biased region" description="Basic and acidic residues" evidence="1">
    <location>
        <begin position="42"/>
        <end position="51"/>
    </location>
</feature>
<organism evidence="3 4">
    <name type="scientific">Heterodera trifolii</name>
    <dbReference type="NCBI Taxonomy" id="157864"/>
    <lineage>
        <taxon>Eukaryota</taxon>
        <taxon>Metazoa</taxon>
        <taxon>Ecdysozoa</taxon>
        <taxon>Nematoda</taxon>
        <taxon>Chromadorea</taxon>
        <taxon>Rhabditida</taxon>
        <taxon>Tylenchina</taxon>
        <taxon>Tylenchomorpha</taxon>
        <taxon>Tylenchoidea</taxon>
        <taxon>Heteroderidae</taxon>
        <taxon>Heteroderinae</taxon>
        <taxon>Heterodera</taxon>
    </lineage>
</organism>
<evidence type="ECO:0000256" key="1">
    <source>
        <dbReference type="SAM" id="MobiDB-lite"/>
    </source>
</evidence>
<keyword evidence="2" id="KW-0732">Signal</keyword>
<feature type="region of interest" description="Disordered" evidence="1">
    <location>
        <begin position="27"/>
        <end position="51"/>
    </location>
</feature>
<evidence type="ECO:0000256" key="2">
    <source>
        <dbReference type="SAM" id="SignalP"/>
    </source>
</evidence>
<comment type="caution">
    <text evidence="3">The sequence shown here is derived from an EMBL/GenBank/DDBJ whole genome shotgun (WGS) entry which is preliminary data.</text>
</comment>